<accession>A0A9W6GMK1</accession>
<name>A0A9W6GMK1_9FUSO</name>
<keyword evidence="2" id="KW-1185">Reference proteome</keyword>
<organism evidence="1 2">
    <name type="scientific">Propionigenium maris DSM 9537</name>
    <dbReference type="NCBI Taxonomy" id="1123000"/>
    <lineage>
        <taxon>Bacteria</taxon>
        <taxon>Fusobacteriati</taxon>
        <taxon>Fusobacteriota</taxon>
        <taxon>Fusobacteriia</taxon>
        <taxon>Fusobacteriales</taxon>
        <taxon>Fusobacteriaceae</taxon>
        <taxon>Propionigenium</taxon>
    </lineage>
</organism>
<dbReference type="Proteomes" id="UP001144471">
    <property type="component" value="Unassembled WGS sequence"/>
</dbReference>
<dbReference type="RefSeq" id="WP_281835788.1">
    <property type="nucleotide sequence ID" value="NZ_BSDY01000009.1"/>
</dbReference>
<gene>
    <name evidence="1" type="ORF">PM10SUCC1_20750</name>
</gene>
<dbReference type="AlphaFoldDB" id="A0A9W6GMK1"/>
<comment type="caution">
    <text evidence="1">The sequence shown here is derived from an EMBL/GenBank/DDBJ whole genome shotgun (WGS) entry which is preliminary data.</text>
</comment>
<dbReference type="EMBL" id="BSDY01000009">
    <property type="protein sequence ID" value="GLI56561.1"/>
    <property type="molecule type" value="Genomic_DNA"/>
</dbReference>
<evidence type="ECO:0000313" key="2">
    <source>
        <dbReference type="Proteomes" id="UP001144471"/>
    </source>
</evidence>
<evidence type="ECO:0000313" key="1">
    <source>
        <dbReference type="EMBL" id="GLI56561.1"/>
    </source>
</evidence>
<proteinExistence type="predicted"/>
<protein>
    <submittedName>
        <fullName evidence="1">Uncharacterized protein</fullName>
    </submittedName>
</protein>
<reference evidence="1" key="1">
    <citation type="submission" date="2022-12" db="EMBL/GenBank/DDBJ databases">
        <title>Reference genome sequencing for broad-spectrum identification of bacterial and archaeal isolates by mass spectrometry.</title>
        <authorList>
            <person name="Sekiguchi Y."/>
            <person name="Tourlousse D.M."/>
        </authorList>
    </citation>
    <scope>NUCLEOTIDE SEQUENCE</scope>
    <source>
        <strain evidence="1">10succ1</strain>
    </source>
</reference>
<sequence length="86" mass="10289">MVNDILKESKDKEGFLDTATVEYRGRNWQYEWDQVARKAERAGDYGYYTVSAYPYFKNSRENYNSYVVNAMRNYQKVVEGDGFYYC</sequence>